<accession>A0ABT8QXD0</accession>
<gene>
    <name evidence="1" type="ORF">M8H41_22110</name>
</gene>
<reference evidence="1" key="1">
    <citation type="submission" date="2022-05" db="EMBL/GenBank/DDBJ databases">
        <title>Expanded diversity of anoxic marine methylotrophy in a Black Sea sulfate reducing microorganism.</title>
        <authorList>
            <person name="Fischer P.Q."/>
            <person name="Stams A.J.M."/>
            <person name="Villanueva L."/>
            <person name="Sousa D.Z."/>
        </authorList>
    </citation>
    <scope>NUCLEOTIDE SEQUENCE</scope>
    <source>
        <strain evidence="1">P130</strain>
    </source>
</reference>
<name>A0ABT8QXD0_9FIRM</name>
<protein>
    <submittedName>
        <fullName evidence="1">Uncharacterized protein</fullName>
    </submittedName>
</protein>
<sequence length="73" mass="8058">MGEYENNLIELPLRIIEILEDICIQVVDIKAALFITQRDSVALSAKKSGLLSPLAFGETGVKECVKERVKNAL</sequence>
<organism evidence="1 2">
    <name type="scientific">Desulfosporosinus nitroreducens</name>
    <dbReference type="NCBI Taxonomy" id="2018668"/>
    <lineage>
        <taxon>Bacteria</taxon>
        <taxon>Bacillati</taxon>
        <taxon>Bacillota</taxon>
        <taxon>Clostridia</taxon>
        <taxon>Eubacteriales</taxon>
        <taxon>Desulfitobacteriaceae</taxon>
        <taxon>Desulfosporosinus</taxon>
    </lineage>
</organism>
<comment type="caution">
    <text evidence="1">The sequence shown here is derived from an EMBL/GenBank/DDBJ whole genome shotgun (WGS) entry which is preliminary data.</text>
</comment>
<keyword evidence="2" id="KW-1185">Reference proteome</keyword>
<dbReference type="EMBL" id="JAMJEV010000027">
    <property type="protein sequence ID" value="MDO0825512.1"/>
    <property type="molecule type" value="Genomic_DNA"/>
</dbReference>
<dbReference type="RefSeq" id="WP_302050073.1">
    <property type="nucleotide sequence ID" value="NZ_JAMJEV010000027.1"/>
</dbReference>
<evidence type="ECO:0000313" key="1">
    <source>
        <dbReference type="EMBL" id="MDO0825512.1"/>
    </source>
</evidence>
<dbReference type="Proteomes" id="UP001176021">
    <property type="component" value="Unassembled WGS sequence"/>
</dbReference>
<proteinExistence type="predicted"/>
<evidence type="ECO:0000313" key="2">
    <source>
        <dbReference type="Proteomes" id="UP001176021"/>
    </source>
</evidence>